<evidence type="ECO:0000313" key="2">
    <source>
        <dbReference type="EMBL" id="EXI62204.1"/>
    </source>
</evidence>
<evidence type="ECO:0000313" key="3">
    <source>
        <dbReference type="Proteomes" id="UP000054123"/>
    </source>
</evidence>
<sequence>MTETTEKSTALSNESYLRHSIAIMDKWGNGEVFDKKLIIDRAKHCQRSITEQMLELGRALIILKEHLDHGEFSETVRSELDISPETARKFMQATLKFCGEGLQDTTPKLVQLGKSKLLELVTQDDDDLKELAEGGTVAGLKLDEVDRMSVQELRKALRKAREDKDAMAKVLANKDEKINRLDVDLAKKQKLIETQTPEQRGGVLREEAAAISYKAEAILRGQVFQAFEALQAHQEEHSIDHRQFMSGVLAEYQLILSELQERFNLDDTPSGSHIPEWARADSPWADNTDDEQSLASIIDEVSNAETVE</sequence>
<protein>
    <recommendedName>
        <fullName evidence="4">Phage protein</fullName>
    </recommendedName>
</protein>
<dbReference type="Pfam" id="PF11300">
    <property type="entry name" value="DUF3102"/>
    <property type="match status" value="1"/>
</dbReference>
<gene>
    <name evidence="2" type="ORF">AK33_05605</name>
</gene>
<dbReference type="PATRIC" id="fig|1450449.3.peg.1096"/>
<organism evidence="2 3">
    <name type="scientific">Mannheimia granulomatis</name>
    <dbReference type="NCBI Taxonomy" id="85402"/>
    <lineage>
        <taxon>Bacteria</taxon>
        <taxon>Pseudomonadati</taxon>
        <taxon>Pseudomonadota</taxon>
        <taxon>Gammaproteobacteria</taxon>
        <taxon>Pasteurellales</taxon>
        <taxon>Pasteurellaceae</taxon>
        <taxon>Mannheimia</taxon>
    </lineage>
</organism>
<dbReference type="InterPro" id="IPR021451">
    <property type="entry name" value="DUF3102"/>
</dbReference>
<evidence type="ECO:0000256" key="1">
    <source>
        <dbReference type="SAM" id="MobiDB-lite"/>
    </source>
</evidence>
<feature type="region of interest" description="Disordered" evidence="1">
    <location>
        <begin position="267"/>
        <end position="290"/>
    </location>
</feature>
<dbReference type="Proteomes" id="UP000054123">
    <property type="component" value="Unassembled WGS sequence"/>
</dbReference>
<evidence type="ECO:0008006" key="4">
    <source>
        <dbReference type="Google" id="ProtNLM"/>
    </source>
</evidence>
<dbReference type="RefSeq" id="WP_042802574.1">
    <property type="nucleotide sequence ID" value="NZ_AVSP01000014.1"/>
</dbReference>
<dbReference type="OrthoDB" id="8564384at2"/>
<name>A0A011P6X3_9PAST</name>
<keyword evidence="3" id="KW-1185">Reference proteome</keyword>
<proteinExistence type="predicted"/>
<dbReference type="EMBL" id="JANJ01000004">
    <property type="protein sequence ID" value="EXI62204.1"/>
    <property type="molecule type" value="Genomic_DNA"/>
</dbReference>
<comment type="caution">
    <text evidence="2">The sequence shown here is derived from an EMBL/GenBank/DDBJ whole genome shotgun (WGS) entry which is preliminary data.</text>
</comment>
<dbReference type="AlphaFoldDB" id="A0A011P6X3"/>
<accession>A0A011P6X3</accession>
<reference evidence="2 3" key="1">
    <citation type="journal article" date="2014" name="Genome Announc.">
        <title>Genome Sequence of a Presumptive Mannheimia haemolytica Strain with an A1/A6-Cross-Reactive Serotype from a White-Tailed Deer (Odocoileus virginianus).</title>
        <authorList>
            <person name="Lawrence P.K."/>
            <person name="Bey R.F."/>
            <person name="Wiener B."/>
            <person name="Kittichotirat W."/>
            <person name="Bumgarner R.E."/>
        </authorList>
    </citation>
    <scope>NUCLEOTIDE SEQUENCE [LARGE SCALE GENOMIC DNA]</scope>
    <source>
        <strain evidence="2 3">PKL10</strain>
    </source>
</reference>